<feature type="signal peptide" evidence="1">
    <location>
        <begin position="1"/>
        <end position="23"/>
    </location>
</feature>
<dbReference type="RefSeq" id="WP_075818032.1">
    <property type="nucleotide sequence ID" value="NZ_CAPNHH010000099.1"/>
</dbReference>
<name>A0A1U7NI81_9FIRM</name>
<protein>
    <recommendedName>
        <fullName evidence="4">DUF5067 domain-containing protein</fullName>
    </recommendedName>
</protein>
<proteinExistence type="predicted"/>
<comment type="caution">
    <text evidence="2">The sequence shown here is derived from an EMBL/GenBank/DDBJ whole genome shotgun (WGS) entry which is preliminary data.</text>
</comment>
<dbReference type="OrthoDB" id="1769882at2"/>
<sequence length="314" mass="35393">MKQIIKRIIGLGLLLCLSVSLIACSPSGNSSIEVQEGVEFKILDALKINNKTSNTVYYYFLASVENISDKVYHMSNLNYRMASHDGNQNNSINAIDRMQTVITNDVNPEQSTFVYGFIGFANSDQKNPGLYFPDQDVFLPFNSVKVRTINDENITNSDQAKFTIYEDNYFEFDVDASDLKFEWNHGKSLVSGLNITYRNKTKERLVVPFLSPVCTIDGLKLQDQKNADQLKKMNLDELKKQDFKVNGHAPKTTSFTGTALGYQLYYLSPEQEVVCPITFEFENVIPDFESKTGAITININSPALGYSQTIKVKS</sequence>
<accession>A0A1U7NI81</accession>
<keyword evidence="3" id="KW-1185">Reference proteome</keyword>
<organism evidence="2 3">
    <name type="scientific">Ileibacterium valens</name>
    <dbReference type="NCBI Taxonomy" id="1862668"/>
    <lineage>
        <taxon>Bacteria</taxon>
        <taxon>Bacillati</taxon>
        <taxon>Bacillota</taxon>
        <taxon>Erysipelotrichia</taxon>
        <taxon>Erysipelotrichales</taxon>
        <taxon>Erysipelotrichaceae</taxon>
        <taxon>Ileibacterium</taxon>
    </lineage>
</organism>
<dbReference type="Proteomes" id="UP000186341">
    <property type="component" value="Unassembled WGS sequence"/>
</dbReference>
<keyword evidence="1" id="KW-0732">Signal</keyword>
<reference evidence="2 3" key="1">
    <citation type="submission" date="2016-11" db="EMBL/GenBank/DDBJ databases">
        <title>Description of two novel members of the family Erysipelotrichaceae: Ileibacterium lipovorans gen. nov., sp. nov. and Dubosiella newyorkensis, gen. nov., sp. nov.</title>
        <authorList>
            <person name="Cox L.M."/>
            <person name="Sohn J."/>
            <person name="Tyrrell K.L."/>
            <person name="Citron D.M."/>
            <person name="Lawson P.A."/>
            <person name="Patel N.B."/>
            <person name="Iizumi T."/>
            <person name="Perez-Perez G.I."/>
            <person name="Goldstein E.J."/>
            <person name="Blaser M.J."/>
        </authorList>
    </citation>
    <scope>NUCLEOTIDE SEQUENCE [LARGE SCALE GENOMIC DNA]</scope>
    <source>
        <strain evidence="2 3">NYU-BL-A3</strain>
    </source>
</reference>
<evidence type="ECO:0000313" key="2">
    <source>
        <dbReference type="EMBL" id="OLU41988.1"/>
    </source>
</evidence>
<gene>
    <name evidence="2" type="ORF">BO222_02325</name>
</gene>
<dbReference type="PROSITE" id="PS51257">
    <property type="entry name" value="PROKAR_LIPOPROTEIN"/>
    <property type="match status" value="1"/>
</dbReference>
<evidence type="ECO:0008006" key="4">
    <source>
        <dbReference type="Google" id="ProtNLM"/>
    </source>
</evidence>
<evidence type="ECO:0000256" key="1">
    <source>
        <dbReference type="SAM" id="SignalP"/>
    </source>
</evidence>
<evidence type="ECO:0000313" key="3">
    <source>
        <dbReference type="Proteomes" id="UP000186341"/>
    </source>
</evidence>
<dbReference type="AlphaFoldDB" id="A0A1U7NI81"/>
<dbReference type="EMBL" id="MPJW01000069">
    <property type="protein sequence ID" value="OLU41988.1"/>
    <property type="molecule type" value="Genomic_DNA"/>
</dbReference>
<dbReference type="GeneID" id="82202073"/>
<feature type="chain" id="PRO_5039279643" description="DUF5067 domain-containing protein" evidence="1">
    <location>
        <begin position="24"/>
        <end position="314"/>
    </location>
</feature>